<proteinExistence type="predicted"/>
<evidence type="ECO:0000313" key="2">
    <source>
        <dbReference type="EMBL" id="GHA19700.1"/>
    </source>
</evidence>
<name>A0A918VQK9_9HYPH</name>
<gene>
    <name evidence="2" type="ORF">GCM10007989_14130</name>
</gene>
<organism evidence="2 3">
    <name type="scientific">Devosia pacifica</name>
    <dbReference type="NCBI Taxonomy" id="1335967"/>
    <lineage>
        <taxon>Bacteria</taxon>
        <taxon>Pseudomonadati</taxon>
        <taxon>Pseudomonadota</taxon>
        <taxon>Alphaproteobacteria</taxon>
        <taxon>Hyphomicrobiales</taxon>
        <taxon>Devosiaceae</taxon>
        <taxon>Devosia</taxon>
    </lineage>
</organism>
<accession>A0A918VQK9</accession>
<comment type="caution">
    <text evidence="2">The sequence shown here is derived from an EMBL/GenBank/DDBJ whole genome shotgun (WGS) entry which is preliminary data.</text>
</comment>
<sequence length="360" mass="38419">MATYNLADSYRQAGLTPGPEILALRQAPFDQLVSESKGMKSVDLVRLYFGQTVSAEFTAQFSGAFQGSDASFSVMDNQRELSVLAACMLDTLISGGDVLCAYAVLTMAAAGARTPTVRADLLVIADHKLKELAISARSRNLVGVNTIKLPTKSKVPAEGTALGQSGDWAKAGELLGKVSDEGTEAVKNLANQVASVLRPALDEIADLREETSILWWHIGGWSRQFDRPFAEFDQASGAVLAALDVSRLTRTLIGPVAAITLIHSTFSAGKKIKGSKVSLSTVVEGIGFENVAKLSVPETIADYLDMCPVLAAFSKCGEIGSGTSWHGAYTRATGLKPDIEFSLSDLAMQVYRERQFLYGA</sequence>
<dbReference type="InterPro" id="IPR045523">
    <property type="entry name" value="GASH"/>
</dbReference>
<dbReference type="Pfam" id="PF19994">
    <property type="entry name" value="GASH"/>
    <property type="match status" value="1"/>
</dbReference>
<dbReference type="EMBL" id="BMZE01000001">
    <property type="protein sequence ID" value="GHA19700.1"/>
    <property type="molecule type" value="Genomic_DNA"/>
</dbReference>
<evidence type="ECO:0000259" key="1">
    <source>
        <dbReference type="Pfam" id="PF19994"/>
    </source>
</evidence>
<feature type="domain" description="GTPase-associated system helical" evidence="1">
    <location>
        <begin position="4"/>
        <end position="356"/>
    </location>
</feature>
<reference evidence="2" key="2">
    <citation type="submission" date="2020-09" db="EMBL/GenBank/DDBJ databases">
        <authorList>
            <person name="Sun Q."/>
            <person name="Kim S."/>
        </authorList>
    </citation>
    <scope>NUCLEOTIDE SEQUENCE</scope>
    <source>
        <strain evidence="2">KCTC 32437</strain>
    </source>
</reference>
<evidence type="ECO:0000313" key="3">
    <source>
        <dbReference type="Proteomes" id="UP000646579"/>
    </source>
</evidence>
<dbReference type="RefSeq" id="WP_189424582.1">
    <property type="nucleotide sequence ID" value="NZ_BMZE01000001.1"/>
</dbReference>
<reference evidence="2" key="1">
    <citation type="journal article" date="2014" name="Int. J. Syst. Evol. Microbiol.">
        <title>Complete genome sequence of Corynebacterium casei LMG S-19264T (=DSM 44701T), isolated from a smear-ripened cheese.</title>
        <authorList>
            <consortium name="US DOE Joint Genome Institute (JGI-PGF)"/>
            <person name="Walter F."/>
            <person name="Albersmeier A."/>
            <person name="Kalinowski J."/>
            <person name="Ruckert C."/>
        </authorList>
    </citation>
    <scope>NUCLEOTIDE SEQUENCE</scope>
    <source>
        <strain evidence="2">KCTC 32437</strain>
    </source>
</reference>
<dbReference type="AlphaFoldDB" id="A0A918VQK9"/>
<dbReference type="Proteomes" id="UP000646579">
    <property type="component" value="Unassembled WGS sequence"/>
</dbReference>
<protein>
    <recommendedName>
        <fullName evidence="1">GTPase-associated system helical domain-containing protein</fullName>
    </recommendedName>
</protein>
<keyword evidence="3" id="KW-1185">Reference proteome</keyword>